<dbReference type="Pfam" id="PF11239">
    <property type="entry name" value="DUF3040"/>
    <property type="match status" value="1"/>
</dbReference>
<dbReference type="RefSeq" id="WP_142119700.1">
    <property type="nucleotide sequence ID" value="NZ_BAAASV010000001.1"/>
</dbReference>
<keyword evidence="2" id="KW-0472">Membrane</keyword>
<evidence type="ECO:0000313" key="3">
    <source>
        <dbReference type="EMBL" id="TQL64627.1"/>
    </source>
</evidence>
<dbReference type="AlphaFoldDB" id="A0A542ZW93"/>
<keyword evidence="2" id="KW-0812">Transmembrane</keyword>
<feature type="transmembrane region" description="Helical" evidence="2">
    <location>
        <begin position="64"/>
        <end position="82"/>
    </location>
</feature>
<evidence type="ECO:0000313" key="4">
    <source>
        <dbReference type="Proteomes" id="UP000315389"/>
    </source>
</evidence>
<feature type="transmembrane region" description="Helical" evidence="2">
    <location>
        <begin position="40"/>
        <end position="58"/>
    </location>
</feature>
<gene>
    <name evidence="3" type="ORF">FB461_1136</name>
</gene>
<keyword evidence="2" id="KW-1133">Transmembrane helix</keyword>
<dbReference type="EMBL" id="VFOS01000001">
    <property type="protein sequence ID" value="TQL64627.1"/>
    <property type="molecule type" value="Genomic_DNA"/>
</dbReference>
<dbReference type="Proteomes" id="UP000315389">
    <property type="component" value="Unassembled WGS sequence"/>
</dbReference>
<evidence type="ECO:0000256" key="1">
    <source>
        <dbReference type="SAM" id="MobiDB-lite"/>
    </source>
</evidence>
<name>A0A542ZW93_RARFA</name>
<dbReference type="OrthoDB" id="5244024at2"/>
<feature type="region of interest" description="Disordered" evidence="1">
    <location>
        <begin position="14"/>
        <end position="36"/>
    </location>
</feature>
<feature type="region of interest" description="Disordered" evidence="1">
    <location>
        <begin position="84"/>
        <end position="129"/>
    </location>
</feature>
<dbReference type="InterPro" id="IPR021401">
    <property type="entry name" value="DUF3040"/>
</dbReference>
<keyword evidence="4" id="KW-1185">Reference proteome</keyword>
<comment type="caution">
    <text evidence="3">The sequence shown here is derived from an EMBL/GenBank/DDBJ whole genome shotgun (WGS) entry which is preliminary data.</text>
</comment>
<proteinExistence type="predicted"/>
<organism evidence="3 4">
    <name type="scientific">Rarobacter faecitabidus</name>
    <dbReference type="NCBI Taxonomy" id="13243"/>
    <lineage>
        <taxon>Bacteria</taxon>
        <taxon>Bacillati</taxon>
        <taxon>Actinomycetota</taxon>
        <taxon>Actinomycetes</taxon>
        <taxon>Micrococcales</taxon>
        <taxon>Rarobacteraceae</taxon>
        <taxon>Rarobacter</taxon>
    </lineage>
</organism>
<accession>A0A542ZW93</accession>
<protein>
    <submittedName>
        <fullName evidence="3">DUF3040 family protein</fullName>
    </submittedName>
</protein>
<sequence>MPLSEYEQRVLDEMERSLRGDSSEPATESSAPRRVRPRKYSVAIAGIIVGLVLVVLGAVQSLVVVGILGFLIMLSATIYGFGRPANSRTEAQGGRGKSETDKARRASTPKASLSERLADRWERRRRGEL</sequence>
<evidence type="ECO:0000256" key="2">
    <source>
        <dbReference type="SAM" id="Phobius"/>
    </source>
</evidence>
<feature type="compositionally biased region" description="Basic and acidic residues" evidence="1">
    <location>
        <begin position="116"/>
        <end position="129"/>
    </location>
</feature>
<reference evidence="3 4" key="1">
    <citation type="submission" date="2019-06" db="EMBL/GenBank/DDBJ databases">
        <title>Sequencing the genomes of 1000 actinobacteria strains.</title>
        <authorList>
            <person name="Klenk H.-P."/>
        </authorList>
    </citation>
    <scope>NUCLEOTIDE SEQUENCE [LARGE SCALE GENOMIC DNA]</scope>
    <source>
        <strain evidence="3 4">DSM 4813</strain>
    </source>
</reference>